<dbReference type="PATRIC" id="fig|1298851.3.peg.984"/>
<comment type="cofactor">
    <cofactor evidence="1 8 9">
        <name>pyridoxal 5'-phosphate</name>
        <dbReference type="ChEBI" id="CHEBI:597326"/>
    </cofactor>
</comment>
<keyword evidence="4 8" id="KW-0663">Pyridoxal phosphate</keyword>
<evidence type="ECO:0000256" key="2">
    <source>
        <dbReference type="ARBA" id="ARBA00022490"/>
    </source>
</evidence>
<dbReference type="EC" id="2.9.1.1" evidence="8"/>
<evidence type="ECO:0000313" key="12">
    <source>
        <dbReference type="Proteomes" id="UP000063234"/>
    </source>
</evidence>
<comment type="subcellular location">
    <subcellularLocation>
        <location evidence="8">Cytoplasm</location>
    </subcellularLocation>
</comment>
<proteinExistence type="inferred from homology"/>
<evidence type="ECO:0000256" key="1">
    <source>
        <dbReference type="ARBA" id="ARBA00001933"/>
    </source>
</evidence>
<evidence type="ECO:0000256" key="6">
    <source>
        <dbReference type="ARBA" id="ARBA00023266"/>
    </source>
</evidence>
<evidence type="ECO:0000256" key="3">
    <source>
        <dbReference type="ARBA" id="ARBA00022679"/>
    </source>
</evidence>
<dbReference type="SUPFAM" id="SSF53383">
    <property type="entry name" value="PLP-dependent transferases"/>
    <property type="match status" value="1"/>
</dbReference>
<sequence>MEVAVKEKLRNLPKVDTVLERADVKQLMNTYPRWVVVEALRKILEEKRRILLEGIDTEMSEEGVARELLTNIDRFALPSLRKVINATGVVLHTNLGRAPLSEEAIDAIREVALRYSNLEYDINLGKRGLRYVHVVDILRKITGCEDALVVNNNASAVFLVLNTLAKGKEVIVSRGELIEIGGSFRIPDVMRSAGAILREVGTTNKTKISDYKDAINENTALILKVHTSNYKIVGFTESVPLKELVKLGREYGLPVYEDLGSGLFVDVRKFGLPYEPTVQESLRAGVDVVSFSGDKLLGATQAGIILGKKEILEPIKRNPMNRALRIDKLTLAALEATFRIYMEDEDSFIKKIPVLQMLSQDMTTLKKRAEYVVSNLNGIANYQFSIVEDVSTVGGGALPTAELPTCCVAVDGSEPPEATEEKLRKRPKIPVIARIKKDRVLMDMRTVRDSEVDLLIQMVKEALQ</sequence>
<evidence type="ECO:0000256" key="8">
    <source>
        <dbReference type="HAMAP-Rule" id="MF_00423"/>
    </source>
</evidence>
<keyword evidence="12" id="KW-1185">Reference proteome</keyword>
<dbReference type="HAMAP" id="MF_00423">
    <property type="entry name" value="SelA"/>
    <property type="match status" value="1"/>
</dbReference>
<dbReference type="Gene3D" id="3.90.1150.180">
    <property type="match status" value="1"/>
</dbReference>
<dbReference type="InterPro" id="IPR004534">
    <property type="entry name" value="SelA_trans"/>
</dbReference>
<dbReference type="Pfam" id="PF03841">
    <property type="entry name" value="SelA"/>
    <property type="match status" value="1"/>
</dbReference>
<dbReference type="UniPathway" id="UPA00906">
    <property type="reaction ID" value="UER00896"/>
</dbReference>
<dbReference type="InterPro" id="IPR025862">
    <property type="entry name" value="SelA_trans_N_dom"/>
</dbReference>
<dbReference type="NCBIfam" id="TIGR00474">
    <property type="entry name" value="selA"/>
    <property type="match status" value="1"/>
</dbReference>
<dbReference type="InterPro" id="IPR018319">
    <property type="entry name" value="SelA-like"/>
</dbReference>
<evidence type="ECO:0000256" key="5">
    <source>
        <dbReference type="ARBA" id="ARBA00022917"/>
    </source>
</evidence>
<comment type="similarity">
    <text evidence="7 8">Belongs to the SelA family.</text>
</comment>
<accession>A0A0S3QTW9</accession>
<evidence type="ECO:0000259" key="10">
    <source>
        <dbReference type="Pfam" id="PF12390"/>
    </source>
</evidence>
<keyword evidence="5 8" id="KW-0648">Protein biosynthesis</keyword>
<comment type="pathway">
    <text evidence="8">Aminoacyl-tRNA biosynthesis; selenocysteinyl-tRNA(Sec) biosynthesis; selenocysteinyl-tRNA(Sec) from L-seryl-tRNA(Sec) (bacterial route): step 1/1.</text>
</comment>
<comment type="function">
    <text evidence="8">Converts seryl-tRNA(Sec) to selenocysteinyl-tRNA(Sec) required for selenoprotein biosynthesis.</text>
</comment>
<dbReference type="Pfam" id="PF12390">
    <property type="entry name" value="Se-cys_synth_N"/>
    <property type="match status" value="1"/>
</dbReference>
<dbReference type="Proteomes" id="UP000063234">
    <property type="component" value="Chromosome"/>
</dbReference>
<dbReference type="PANTHER" id="PTHR32328:SF0">
    <property type="entry name" value="L-SERYL-TRNA(SEC) SELENIUM TRANSFERASE"/>
    <property type="match status" value="1"/>
</dbReference>
<dbReference type="GO" id="GO:0004125">
    <property type="term" value="F:L-seryl-tRNA(Sec) selenium transferase activity"/>
    <property type="evidence" value="ECO:0007669"/>
    <property type="project" value="UniProtKB-UniRule"/>
</dbReference>
<dbReference type="KEGG" id="ttk:TST_0949"/>
<protein>
    <recommendedName>
        <fullName evidence="8">L-seryl-tRNA(Sec) selenium transferase</fullName>
        <ecNumber evidence="8">2.9.1.1</ecNumber>
    </recommendedName>
    <alternativeName>
        <fullName evidence="8">Selenocysteine synthase</fullName>
        <shortName evidence="8">Sec synthase</shortName>
    </alternativeName>
    <alternativeName>
        <fullName evidence="8">Selenocysteinyl-tRNA(Sec) synthase</fullName>
    </alternativeName>
</protein>
<reference evidence="12" key="1">
    <citation type="journal article" date="2018" name="Science">
        <title>A primordial and reversible TCA cycle in a facultatively chemolithoautotrophic thermophile.</title>
        <authorList>
            <person name="Nunoura T."/>
            <person name="Chikaraishi Y."/>
            <person name="Izaki R."/>
            <person name="Suwa T."/>
            <person name="Sato T."/>
            <person name="Harada T."/>
            <person name="Mori K."/>
            <person name="Kato Y."/>
            <person name="Miyazaki M."/>
            <person name="Shimamura S."/>
            <person name="Yanagawa K."/>
            <person name="Shuto A."/>
            <person name="Ohkouchi N."/>
            <person name="Fujita N."/>
            <person name="Takaki Y."/>
            <person name="Atomi H."/>
            <person name="Takai K."/>
        </authorList>
    </citation>
    <scope>NUCLEOTIDE SEQUENCE [LARGE SCALE GENOMIC DNA]</scope>
    <source>
        <strain evidence="12">DSM 17441 / JCM 13301 / NBRC 103674 / ABI70S6</strain>
    </source>
</reference>
<feature type="domain" description="L-seryl-tRNA selenium transferase N-terminal" evidence="10">
    <location>
        <begin position="9"/>
        <end position="48"/>
    </location>
</feature>
<dbReference type="PANTHER" id="PTHR32328">
    <property type="entry name" value="L-SERYL-TRNA(SEC) SELENIUM TRANSFERASE"/>
    <property type="match status" value="1"/>
</dbReference>
<dbReference type="InterPro" id="IPR015424">
    <property type="entry name" value="PyrdxlP-dep_Trfase"/>
</dbReference>
<evidence type="ECO:0000256" key="7">
    <source>
        <dbReference type="ARBA" id="ARBA00044507"/>
    </source>
</evidence>
<gene>
    <name evidence="8 11" type="primary">selA</name>
    <name evidence="11" type="ORF">TST_0949</name>
</gene>
<dbReference type="GO" id="GO:0001717">
    <property type="term" value="P:conversion of seryl-tRNAsec to selenocys-tRNAsec"/>
    <property type="evidence" value="ECO:0007669"/>
    <property type="project" value="UniProtKB-UniRule"/>
</dbReference>
<comment type="catalytic activity">
    <reaction evidence="8">
        <text>L-seryl-tRNA(Sec) + selenophosphate + H(+) = L-selenocysteinyl-tRNA(Sec) + phosphate</text>
        <dbReference type="Rhea" id="RHEA:22728"/>
        <dbReference type="Rhea" id="RHEA-COMP:9742"/>
        <dbReference type="Rhea" id="RHEA-COMP:9743"/>
        <dbReference type="ChEBI" id="CHEBI:15378"/>
        <dbReference type="ChEBI" id="CHEBI:16144"/>
        <dbReference type="ChEBI" id="CHEBI:43474"/>
        <dbReference type="ChEBI" id="CHEBI:78533"/>
        <dbReference type="ChEBI" id="CHEBI:78573"/>
        <dbReference type="EC" id="2.9.1.1"/>
    </reaction>
</comment>
<dbReference type="GO" id="GO:0005737">
    <property type="term" value="C:cytoplasm"/>
    <property type="evidence" value="ECO:0007669"/>
    <property type="project" value="UniProtKB-SubCell"/>
</dbReference>
<dbReference type="AlphaFoldDB" id="A0A0S3QTW9"/>
<dbReference type="EMBL" id="AP013035">
    <property type="protein sequence ID" value="BAT71749.1"/>
    <property type="molecule type" value="Genomic_DNA"/>
</dbReference>
<evidence type="ECO:0000313" key="11">
    <source>
        <dbReference type="EMBL" id="BAT71749.1"/>
    </source>
</evidence>
<dbReference type="Gene3D" id="3.40.640.10">
    <property type="entry name" value="Type I PLP-dependent aspartate aminotransferase-like (Major domain)"/>
    <property type="match status" value="1"/>
</dbReference>
<dbReference type="InterPro" id="IPR015421">
    <property type="entry name" value="PyrdxlP-dep_Trfase_major"/>
</dbReference>
<feature type="modified residue" description="N6-(pyridoxal phosphate)lysine" evidence="8 9">
    <location>
        <position position="295"/>
    </location>
</feature>
<keyword evidence="6 8" id="KW-0711">Selenium</keyword>
<keyword evidence="3 8" id="KW-0808">Transferase</keyword>
<keyword evidence="2 8" id="KW-0963">Cytoplasm</keyword>
<organism evidence="11 12">
    <name type="scientific">Thermosulfidibacter takaii (strain DSM 17441 / JCM 13301 / NBRC 103674 / ABI70S6)</name>
    <dbReference type="NCBI Taxonomy" id="1298851"/>
    <lineage>
        <taxon>Bacteria</taxon>
        <taxon>Pseudomonadati</taxon>
        <taxon>Thermosulfidibacterota</taxon>
        <taxon>Thermosulfidibacteria</taxon>
        <taxon>Thermosulfidibacterales</taxon>
        <taxon>Thermosulfidibacteraceae</taxon>
    </lineage>
</organism>
<name>A0A0S3QTW9_THET7</name>
<evidence type="ECO:0000256" key="9">
    <source>
        <dbReference type="PIRSR" id="PIRSR618319-50"/>
    </source>
</evidence>
<dbReference type="STRING" id="1298851.TST_0949"/>
<dbReference type="GO" id="GO:0001514">
    <property type="term" value="P:selenocysteine incorporation"/>
    <property type="evidence" value="ECO:0007669"/>
    <property type="project" value="UniProtKB-UniRule"/>
</dbReference>
<evidence type="ECO:0000256" key="4">
    <source>
        <dbReference type="ARBA" id="ARBA00022898"/>
    </source>
</evidence>